<organism evidence="2 3">
    <name type="scientific">Pyrus ussuriensis x Pyrus communis</name>
    <dbReference type="NCBI Taxonomy" id="2448454"/>
    <lineage>
        <taxon>Eukaryota</taxon>
        <taxon>Viridiplantae</taxon>
        <taxon>Streptophyta</taxon>
        <taxon>Embryophyta</taxon>
        <taxon>Tracheophyta</taxon>
        <taxon>Spermatophyta</taxon>
        <taxon>Magnoliopsida</taxon>
        <taxon>eudicotyledons</taxon>
        <taxon>Gunneridae</taxon>
        <taxon>Pentapetalae</taxon>
        <taxon>rosids</taxon>
        <taxon>fabids</taxon>
        <taxon>Rosales</taxon>
        <taxon>Rosaceae</taxon>
        <taxon>Amygdaloideae</taxon>
        <taxon>Maleae</taxon>
        <taxon>Pyrus</taxon>
    </lineage>
</organism>
<evidence type="ECO:0000313" key="2">
    <source>
        <dbReference type="EMBL" id="KAB2628512.1"/>
    </source>
</evidence>
<keyword evidence="1" id="KW-0472">Membrane</keyword>
<keyword evidence="1" id="KW-0812">Transmembrane</keyword>
<name>A0A5N5HQW3_9ROSA</name>
<feature type="transmembrane region" description="Helical" evidence="1">
    <location>
        <begin position="135"/>
        <end position="166"/>
    </location>
</feature>
<proteinExistence type="predicted"/>
<sequence length="207" mass="22345">MAFSFAFHSLEGRNGRSLIFICFVLYNFRVKCITSTVDIMHELPGNVNVNRDHKNGYGRGVVGGGSDSEGRGCDGSDNGGSMMVVTILGCGGSGERITIVLWAMVEAVVAVMIVTAVVLIIVVVIALATTMAVDMVVVLVVEVVVVVVVAGLVMIVVVMVATMVVVMTGGVHKRFFFIYLQVVFKSCCLKTIVFKISKIFYFYQTLI</sequence>
<dbReference type="Proteomes" id="UP000327157">
    <property type="component" value="Chromosome 8"/>
</dbReference>
<keyword evidence="1" id="KW-1133">Transmembrane helix</keyword>
<dbReference type="EMBL" id="SMOL01000148">
    <property type="protein sequence ID" value="KAB2628512.1"/>
    <property type="molecule type" value="Genomic_DNA"/>
</dbReference>
<protein>
    <submittedName>
        <fullName evidence="2">Glycine-rich cell wall structural protein 2-like</fullName>
    </submittedName>
</protein>
<reference evidence="2 3" key="3">
    <citation type="submission" date="2019-11" db="EMBL/GenBank/DDBJ databases">
        <title>A de novo genome assembly of a pear dwarfing rootstock.</title>
        <authorList>
            <person name="Wang F."/>
            <person name="Wang J."/>
            <person name="Li S."/>
            <person name="Zhang Y."/>
            <person name="Fang M."/>
            <person name="Ma L."/>
            <person name="Zhao Y."/>
            <person name="Jiang S."/>
        </authorList>
    </citation>
    <scope>NUCLEOTIDE SEQUENCE [LARGE SCALE GENOMIC DNA]</scope>
    <source>
        <strain evidence="2">S2</strain>
        <tissue evidence="2">Leaf</tissue>
    </source>
</reference>
<accession>A0A5N5HQW3</accession>
<evidence type="ECO:0000313" key="3">
    <source>
        <dbReference type="Proteomes" id="UP000327157"/>
    </source>
</evidence>
<reference evidence="3" key="2">
    <citation type="submission" date="2019-10" db="EMBL/GenBank/DDBJ databases">
        <title>A de novo genome assembly of a pear dwarfing rootstock.</title>
        <authorList>
            <person name="Wang F."/>
            <person name="Wang J."/>
            <person name="Li S."/>
            <person name="Zhang Y."/>
            <person name="Fang M."/>
            <person name="Ma L."/>
            <person name="Zhao Y."/>
            <person name="Jiang S."/>
        </authorList>
    </citation>
    <scope>NUCLEOTIDE SEQUENCE [LARGE SCALE GENOMIC DNA]</scope>
</reference>
<reference evidence="2 3" key="1">
    <citation type="submission" date="2019-09" db="EMBL/GenBank/DDBJ databases">
        <authorList>
            <person name="Ou C."/>
        </authorList>
    </citation>
    <scope>NUCLEOTIDE SEQUENCE [LARGE SCALE GENOMIC DNA]</scope>
    <source>
        <strain evidence="2">S2</strain>
        <tissue evidence="2">Leaf</tissue>
    </source>
</reference>
<comment type="caution">
    <text evidence="2">The sequence shown here is derived from an EMBL/GenBank/DDBJ whole genome shotgun (WGS) entry which is preliminary data.</text>
</comment>
<gene>
    <name evidence="2" type="ORF">D8674_033307</name>
</gene>
<evidence type="ECO:0000256" key="1">
    <source>
        <dbReference type="SAM" id="Phobius"/>
    </source>
</evidence>
<dbReference type="AlphaFoldDB" id="A0A5N5HQW3"/>
<keyword evidence="3" id="KW-1185">Reference proteome</keyword>
<feature type="transmembrane region" description="Helical" evidence="1">
    <location>
        <begin position="99"/>
        <end position="129"/>
    </location>
</feature>